<protein>
    <submittedName>
        <fullName evidence="2">Uncharacterized protein</fullName>
    </submittedName>
</protein>
<organism evidence="2 3">
    <name type="scientific">Dreissena polymorpha</name>
    <name type="common">Zebra mussel</name>
    <name type="synonym">Mytilus polymorpha</name>
    <dbReference type="NCBI Taxonomy" id="45954"/>
    <lineage>
        <taxon>Eukaryota</taxon>
        <taxon>Metazoa</taxon>
        <taxon>Spiralia</taxon>
        <taxon>Lophotrochozoa</taxon>
        <taxon>Mollusca</taxon>
        <taxon>Bivalvia</taxon>
        <taxon>Autobranchia</taxon>
        <taxon>Heteroconchia</taxon>
        <taxon>Euheterodonta</taxon>
        <taxon>Imparidentia</taxon>
        <taxon>Neoheterodontei</taxon>
        <taxon>Myida</taxon>
        <taxon>Dreissenoidea</taxon>
        <taxon>Dreissenidae</taxon>
        <taxon>Dreissena</taxon>
    </lineage>
</organism>
<feature type="region of interest" description="Disordered" evidence="1">
    <location>
        <begin position="41"/>
        <end position="70"/>
    </location>
</feature>
<feature type="compositionally biased region" description="Basic residues" evidence="1">
    <location>
        <begin position="41"/>
        <end position="56"/>
    </location>
</feature>
<comment type="caution">
    <text evidence="2">The sequence shown here is derived from an EMBL/GenBank/DDBJ whole genome shotgun (WGS) entry which is preliminary data.</text>
</comment>
<name>A0A9D4CSX9_DREPO</name>
<dbReference type="Proteomes" id="UP000828390">
    <property type="component" value="Unassembled WGS sequence"/>
</dbReference>
<proteinExistence type="predicted"/>
<dbReference type="AlphaFoldDB" id="A0A9D4CSX9"/>
<reference evidence="2" key="2">
    <citation type="submission" date="2020-11" db="EMBL/GenBank/DDBJ databases">
        <authorList>
            <person name="McCartney M.A."/>
            <person name="Auch B."/>
            <person name="Kono T."/>
            <person name="Mallez S."/>
            <person name="Becker A."/>
            <person name="Gohl D.M."/>
            <person name="Silverstein K.A.T."/>
            <person name="Koren S."/>
            <person name="Bechman K.B."/>
            <person name="Herman A."/>
            <person name="Abrahante J.E."/>
            <person name="Garbe J."/>
        </authorList>
    </citation>
    <scope>NUCLEOTIDE SEQUENCE</scope>
    <source>
        <strain evidence="2">Duluth1</strain>
        <tissue evidence="2">Whole animal</tissue>
    </source>
</reference>
<evidence type="ECO:0000313" key="2">
    <source>
        <dbReference type="EMBL" id="KAH3730184.1"/>
    </source>
</evidence>
<evidence type="ECO:0000313" key="3">
    <source>
        <dbReference type="Proteomes" id="UP000828390"/>
    </source>
</evidence>
<evidence type="ECO:0000256" key="1">
    <source>
        <dbReference type="SAM" id="MobiDB-lite"/>
    </source>
</evidence>
<keyword evidence="3" id="KW-1185">Reference proteome</keyword>
<accession>A0A9D4CSX9</accession>
<dbReference type="EMBL" id="JAIWYP010000012">
    <property type="protein sequence ID" value="KAH3730184.1"/>
    <property type="molecule type" value="Genomic_DNA"/>
</dbReference>
<reference evidence="2" key="1">
    <citation type="journal article" date="2019" name="bioRxiv">
        <title>The Genome of the Zebra Mussel, Dreissena polymorpha: A Resource for Invasive Species Research.</title>
        <authorList>
            <person name="McCartney M.A."/>
            <person name="Auch B."/>
            <person name="Kono T."/>
            <person name="Mallez S."/>
            <person name="Zhang Y."/>
            <person name="Obille A."/>
            <person name="Becker A."/>
            <person name="Abrahante J.E."/>
            <person name="Garbe J."/>
            <person name="Badalamenti J.P."/>
            <person name="Herman A."/>
            <person name="Mangelson H."/>
            <person name="Liachko I."/>
            <person name="Sullivan S."/>
            <person name="Sone E.D."/>
            <person name="Koren S."/>
            <person name="Silverstein K.A.T."/>
            <person name="Beckman K.B."/>
            <person name="Gohl D.M."/>
        </authorList>
    </citation>
    <scope>NUCLEOTIDE SEQUENCE</scope>
    <source>
        <strain evidence="2">Duluth1</strain>
        <tissue evidence="2">Whole animal</tissue>
    </source>
</reference>
<gene>
    <name evidence="2" type="ORF">DPMN_056165</name>
</gene>
<feature type="compositionally biased region" description="Basic and acidic residues" evidence="1">
    <location>
        <begin position="57"/>
        <end position="70"/>
    </location>
</feature>
<sequence>MCPTEAWHFQKVQPWQFGCHSGQHPVHRGRILVKCIQNARRNRASRKHVPASRQNPHKHDARTEKNFDLY</sequence>